<dbReference type="GO" id="GO:0061982">
    <property type="term" value="P:meiosis I cell cycle process"/>
    <property type="evidence" value="ECO:0007669"/>
    <property type="project" value="UniProtKB-ARBA"/>
</dbReference>
<evidence type="ECO:0000313" key="5">
    <source>
        <dbReference type="EMBL" id="EFW98852.1"/>
    </source>
</evidence>
<name>F0XUW7_GROCL</name>
<dbReference type="InterPro" id="IPR013507">
    <property type="entry name" value="DNA_mismatch_S5_2-like"/>
</dbReference>
<gene>
    <name evidence="5" type="ORF">CMQ_4704</name>
</gene>
<dbReference type="eggNOG" id="KOG1978">
    <property type="taxonomic scope" value="Eukaryota"/>
</dbReference>
<dbReference type="InParanoid" id="F0XUW7"/>
<evidence type="ECO:0000256" key="1">
    <source>
        <dbReference type="ARBA" id="ARBA00006082"/>
    </source>
</evidence>
<dbReference type="GO" id="GO:0005524">
    <property type="term" value="F:ATP binding"/>
    <property type="evidence" value="ECO:0007669"/>
    <property type="project" value="InterPro"/>
</dbReference>
<dbReference type="GO" id="GO:0032389">
    <property type="term" value="C:MutLalpha complex"/>
    <property type="evidence" value="ECO:0007669"/>
    <property type="project" value="TreeGrafter"/>
</dbReference>
<dbReference type="PANTHER" id="PTHR10073">
    <property type="entry name" value="DNA MISMATCH REPAIR PROTEIN MLH, PMS, MUTL"/>
    <property type="match status" value="1"/>
</dbReference>
<dbReference type="Gene3D" id="3.30.565.10">
    <property type="entry name" value="Histidine kinase-like ATPase, C-terminal domain"/>
    <property type="match status" value="1"/>
</dbReference>
<dbReference type="InterPro" id="IPR038973">
    <property type="entry name" value="MutL/Mlh/Pms-like"/>
</dbReference>
<organism evidence="6">
    <name type="scientific">Grosmannia clavigera (strain kw1407 / UAMH 11150)</name>
    <name type="common">Blue stain fungus</name>
    <name type="synonym">Graphiocladiella clavigera</name>
    <dbReference type="NCBI Taxonomy" id="655863"/>
    <lineage>
        <taxon>Eukaryota</taxon>
        <taxon>Fungi</taxon>
        <taxon>Dikarya</taxon>
        <taxon>Ascomycota</taxon>
        <taxon>Pezizomycotina</taxon>
        <taxon>Sordariomycetes</taxon>
        <taxon>Sordariomycetidae</taxon>
        <taxon>Ophiostomatales</taxon>
        <taxon>Ophiostomataceae</taxon>
        <taxon>Leptographium</taxon>
    </lineage>
</organism>
<accession>F0XUW7</accession>
<evidence type="ECO:0000256" key="2">
    <source>
        <dbReference type="ARBA" id="ARBA00022763"/>
    </source>
</evidence>
<dbReference type="GO" id="GO:0030983">
    <property type="term" value="F:mismatched DNA binding"/>
    <property type="evidence" value="ECO:0007669"/>
    <property type="project" value="InterPro"/>
</dbReference>
<sequence>MSIKALPADATRLLDASSLIVDPVGLVKELVDNAIDAHATSIEVLIAPNTIDKIEVRDDGHGILRADYDFLGRPGHTSKLTCLEDLRTRTSDDASLGFRGQGLAAATALGYVAITTRTRTDTVAATFRLTSVSASRHSGGIVAESLKPSPAPVGTSVTVTCLFSSFPVRRCMAMKDSARTLAAIKELLYGYAFARPQLRLTFKVFQKPQMAWKYFHRPTQQVIPAEADRCGVEMREATRVLFGNEVARQCQDVVVSAADLYALSAGGGQLTLAQSLPGDDTICGLVFQAFLPRPGVDLSKLALGGFVSVDGRPLSARHRGGIVCRLLALYRRHLARSTLSVSHQQMHINNAFIRLNIKCPAGSYDSNVESSKTDVLFVNEQLLCDAFERLCIRLYGAIEPYKSQPQSSVSRHATAGTGHVSGSQSILRQSSIIGMSSRPAVTPYSGPIMSLDEQHSASGGLVGRRTRLGVVSSSPRNEGQQTASAGVLQRGGRRHQLDAQPHAHLTPPNPGRGGCKRGLQTPPPSSPLRRRQGGRRGKRRAESPDHADLPGLVSNDAYRQTTISFGKPAGTIHDRRATVESSASSQESISAVAELATRPQGNMAAPELQTIQDATLAEKRMGAPVQESSYAACWDEAGLHTTGGRDNGQRSRRLVATRKPVYVLETDLAKLRKSFARYSSEGDRDGEFTCLSPEMMDISAVKRRLRRALASWLAKPRANQKGGTAVEIEFYLRRGLKGVANK</sequence>
<dbReference type="Proteomes" id="UP000007796">
    <property type="component" value="Unassembled WGS sequence"/>
</dbReference>
<dbReference type="RefSeq" id="XP_014168335.1">
    <property type="nucleotide sequence ID" value="XM_014312860.1"/>
</dbReference>
<dbReference type="GO" id="GO:0016887">
    <property type="term" value="F:ATP hydrolysis activity"/>
    <property type="evidence" value="ECO:0007669"/>
    <property type="project" value="InterPro"/>
</dbReference>
<dbReference type="EMBL" id="GL630006">
    <property type="protein sequence ID" value="EFW98852.1"/>
    <property type="molecule type" value="Genomic_DNA"/>
</dbReference>
<keyword evidence="2" id="KW-0227">DNA damage</keyword>
<comment type="similarity">
    <text evidence="1">Belongs to the DNA mismatch repair MutL/HexB family.</text>
</comment>
<dbReference type="Pfam" id="PF13589">
    <property type="entry name" value="HATPase_c_3"/>
    <property type="match status" value="1"/>
</dbReference>
<dbReference type="SUPFAM" id="SSF55874">
    <property type="entry name" value="ATPase domain of HSP90 chaperone/DNA topoisomerase II/histidine kinase"/>
    <property type="match status" value="1"/>
</dbReference>
<evidence type="ECO:0000313" key="6">
    <source>
        <dbReference type="Proteomes" id="UP000007796"/>
    </source>
</evidence>
<evidence type="ECO:0000256" key="3">
    <source>
        <dbReference type="SAM" id="MobiDB-lite"/>
    </source>
</evidence>
<evidence type="ECO:0000259" key="4">
    <source>
        <dbReference type="SMART" id="SM01340"/>
    </source>
</evidence>
<dbReference type="InterPro" id="IPR014721">
    <property type="entry name" value="Ribsml_uS5_D2-typ_fold_subgr"/>
</dbReference>
<dbReference type="SMART" id="SM01340">
    <property type="entry name" value="DNA_mis_repair"/>
    <property type="match status" value="1"/>
</dbReference>
<reference evidence="5 6" key="1">
    <citation type="journal article" date="2011" name="Proc. Natl. Acad. Sci. U.S.A.">
        <title>Genome and transcriptome analyses of the mountain pine beetle-fungal symbiont Grosmannia clavigera, a lodgepole pine pathogen.</title>
        <authorList>
            <person name="DiGuistini S."/>
            <person name="Wang Y."/>
            <person name="Liao N.Y."/>
            <person name="Taylor G."/>
            <person name="Tanguay P."/>
            <person name="Feau N."/>
            <person name="Henrissat B."/>
            <person name="Chan S.K."/>
            <person name="Hesse-Orce U."/>
            <person name="Alamouti S.M."/>
            <person name="Tsui C.K.M."/>
            <person name="Docking R.T."/>
            <person name="Levasseur A."/>
            <person name="Haridas S."/>
            <person name="Robertson G."/>
            <person name="Birol I."/>
            <person name="Holt R.A."/>
            <person name="Marra M.A."/>
            <person name="Hamelin R.C."/>
            <person name="Hirst M."/>
            <person name="Jones S.J.M."/>
            <person name="Bohlmann J."/>
            <person name="Breuil C."/>
        </authorList>
    </citation>
    <scope>NUCLEOTIDE SEQUENCE [LARGE SCALE GENOMIC DNA]</scope>
    <source>
        <strain evidence="6">kw1407 / UAMH 11150</strain>
    </source>
</reference>
<protein>
    <submittedName>
        <fullName evidence="5">DNA mismatch repair protein</fullName>
    </submittedName>
</protein>
<dbReference type="InterPro" id="IPR020568">
    <property type="entry name" value="Ribosomal_Su5_D2-typ_SF"/>
</dbReference>
<dbReference type="Gene3D" id="3.30.230.10">
    <property type="match status" value="1"/>
</dbReference>
<feature type="domain" description="DNA mismatch repair protein S5" evidence="4">
    <location>
        <begin position="238"/>
        <end position="396"/>
    </location>
</feature>
<feature type="compositionally biased region" description="Polar residues" evidence="3">
    <location>
        <begin position="475"/>
        <end position="484"/>
    </location>
</feature>
<keyword evidence="6" id="KW-1185">Reference proteome</keyword>
<dbReference type="OrthoDB" id="10263226at2759"/>
<dbReference type="SUPFAM" id="SSF54211">
    <property type="entry name" value="Ribosomal protein S5 domain 2-like"/>
    <property type="match status" value="1"/>
</dbReference>
<dbReference type="AlphaFoldDB" id="F0XUW7"/>
<proteinExistence type="inferred from homology"/>
<dbReference type="InterPro" id="IPR036890">
    <property type="entry name" value="HATPase_C_sf"/>
</dbReference>
<feature type="region of interest" description="Disordered" evidence="3">
    <location>
        <begin position="470"/>
        <end position="585"/>
    </location>
</feature>
<dbReference type="HOGENOM" id="CLU_374299_0_0_1"/>
<dbReference type="STRING" id="655863.F0XUW7"/>
<dbReference type="GO" id="GO:0006298">
    <property type="term" value="P:mismatch repair"/>
    <property type="evidence" value="ECO:0007669"/>
    <property type="project" value="InterPro"/>
</dbReference>
<dbReference type="GO" id="GO:0140664">
    <property type="term" value="F:ATP-dependent DNA damage sensor activity"/>
    <property type="evidence" value="ECO:0007669"/>
    <property type="project" value="InterPro"/>
</dbReference>
<dbReference type="PANTHER" id="PTHR10073:SF41">
    <property type="entry name" value="MISMATCH REPAIR PROTEIN, PUTATIVE (AFU_ORTHOLOGUE AFUA_8G05820)-RELATED"/>
    <property type="match status" value="1"/>
</dbReference>
<feature type="compositionally biased region" description="Basic residues" evidence="3">
    <location>
        <begin position="528"/>
        <end position="539"/>
    </location>
</feature>
<dbReference type="GeneID" id="25977945"/>